<sequence length="84" mass="7694">GGGARTGVDAGTGAGVRAGVTGGSGSGGDTGLATDDVAAGLVAALAFPERVARARGSGAYVMASGTGAELGDGSRTRSAAWLAG</sequence>
<keyword evidence="3" id="KW-1185">Reference proteome</keyword>
<name>A0ABR5JD22_9ACTN</name>
<gene>
    <name evidence="2" type="ORF">ADK38_03750</name>
</gene>
<dbReference type="Proteomes" id="UP000037020">
    <property type="component" value="Unassembled WGS sequence"/>
</dbReference>
<accession>A0ABR5JD22</accession>
<dbReference type="EMBL" id="LGUT01000305">
    <property type="protein sequence ID" value="KOG91338.1"/>
    <property type="molecule type" value="Genomic_DNA"/>
</dbReference>
<organism evidence="2 3">
    <name type="scientific">Streptomyces varsoviensis</name>
    <dbReference type="NCBI Taxonomy" id="67373"/>
    <lineage>
        <taxon>Bacteria</taxon>
        <taxon>Bacillati</taxon>
        <taxon>Actinomycetota</taxon>
        <taxon>Actinomycetes</taxon>
        <taxon>Kitasatosporales</taxon>
        <taxon>Streptomycetaceae</taxon>
        <taxon>Streptomyces</taxon>
    </lineage>
</organism>
<feature type="non-terminal residue" evidence="2">
    <location>
        <position position="84"/>
    </location>
</feature>
<proteinExistence type="predicted"/>
<reference evidence="2 3" key="1">
    <citation type="submission" date="2015-07" db="EMBL/GenBank/DDBJ databases">
        <authorList>
            <person name="Ju K.-S."/>
            <person name="Doroghazi J.R."/>
            <person name="Metcalf W.W."/>
        </authorList>
    </citation>
    <scope>NUCLEOTIDE SEQUENCE [LARGE SCALE GENOMIC DNA]</scope>
    <source>
        <strain evidence="2 3">NRRL B-3589</strain>
    </source>
</reference>
<evidence type="ECO:0000256" key="1">
    <source>
        <dbReference type="SAM" id="MobiDB-lite"/>
    </source>
</evidence>
<protein>
    <submittedName>
        <fullName evidence="2">Uncharacterized protein</fullName>
    </submittedName>
</protein>
<evidence type="ECO:0000313" key="2">
    <source>
        <dbReference type="EMBL" id="KOG91338.1"/>
    </source>
</evidence>
<feature type="non-terminal residue" evidence="2">
    <location>
        <position position="1"/>
    </location>
</feature>
<evidence type="ECO:0000313" key="3">
    <source>
        <dbReference type="Proteomes" id="UP000037020"/>
    </source>
</evidence>
<comment type="caution">
    <text evidence="2">The sequence shown here is derived from an EMBL/GenBank/DDBJ whole genome shotgun (WGS) entry which is preliminary data.</text>
</comment>
<feature type="region of interest" description="Disordered" evidence="1">
    <location>
        <begin position="1"/>
        <end position="30"/>
    </location>
</feature>